<keyword evidence="8" id="KW-1185">Reference proteome</keyword>
<dbReference type="PROSITE" id="PS51257">
    <property type="entry name" value="PROKAR_LIPOPROTEIN"/>
    <property type="match status" value="1"/>
</dbReference>
<sequence>MNLIRAPWFGVTAILCAATAACIGHIGEDDPNGNGNGNGSEPGAGSAGQLGLQRLTSTEYLNTIAQILELPTRPTVSLPTDPKNDSGFVRPGLMNQNDLSTLLDASDQILEAFQPSLVASLPCDPATGEDACAQTAIAAFTRKAYRRPPLADELTRLHRVFATQRGSSDFATAMRMVYEVILNAPSFLYHWEAAAMPLQFEGSLVKLGPYEVASRLSYYLTKGPPDAALSADADRNQLDTVDKVAAHARRLLATPNARGMIADFTTQWLGIGSLPTAPKNPAMFPDYSVAVATAMQQETQAFAASVILDGDHSWSSLMTASYSIIDGSLAPLYGVKPPSGTGAQRVELDPAQRIGILTHASVLATASDPSAENPVKRGKLVQTEILCAVLPPPPKAFLPPSAKPGEKITIRQLFEQTHASPGCNTCHDKLDPPGFAFGHYDAIGRYVATENGLPIDASGSLTLPSGATITFEDTPGFVRAIADSRDAKDCFARHWLRYALMRREGDADTATLQAVDDAFAKSKFDIQELLVAVATSQAFRYRVPAAGESP</sequence>
<proteinExistence type="predicted"/>
<feature type="domain" description="DUF1585" evidence="2">
    <location>
        <begin position="470"/>
        <end position="539"/>
    </location>
</feature>
<dbReference type="RefSeq" id="WP_169928544.1">
    <property type="nucleotide sequence ID" value="NZ_CP012333.1"/>
</dbReference>
<gene>
    <name evidence="7" type="ORF">AKJ09_10515</name>
</gene>
<dbReference type="InterPro" id="IPR013043">
    <property type="entry name" value="DUF1595"/>
</dbReference>
<feature type="domain" description="DUF1595" evidence="6">
    <location>
        <begin position="132"/>
        <end position="192"/>
    </location>
</feature>
<dbReference type="InterPro" id="IPR013039">
    <property type="entry name" value="DUF1588"/>
</dbReference>
<dbReference type="Proteomes" id="UP000064967">
    <property type="component" value="Chromosome"/>
</dbReference>
<dbReference type="Pfam" id="PF07637">
    <property type="entry name" value="PSD5"/>
    <property type="match status" value="1"/>
</dbReference>
<evidence type="ECO:0000259" key="3">
    <source>
        <dbReference type="Pfam" id="PF07626"/>
    </source>
</evidence>
<dbReference type="EMBL" id="CP012333">
    <property type="protein sequence ID" value="AKV03852.1"/>
    <property type="molecule type" value="Genomic_DNA"/>
</dbReference>
<dbReference type="InterPro" id="IPR013036">
    <property type="entry name" value="DUF1587"/>
</dbReference>
<dbReference type="Pfam" id="PF07624">
    <property type="entry name" value="PSD2"/>
    <property type="match status" value="1"/>
</dbReference>
<evidence type="ECO:0000259" key="2">
    <source>
        <dbReference type="Pfam" id="PF07624"/>
    </source>
</evidence>
<dbReference type="KEGG" id="llu:AKJ09_10515"/>
<dbReference type="InterPro" id="IPR013042">
    <property type="entry name" value="DUF1592"/>
</dbReference>
<reference evidence="7 8" key="1">
    <citation type="submission" date="2015-08" db="EMBL/GenBank/DDBJ databases">
        <authorList>
            <person name="Babu N.S."/>
            <person name="Beckwith C.J."/>
            <person name="Beseler K.G."/>
            <person name="Brison A."/>
            <person name="Carone J.V."/>
            <person name="Caskin T.P."/>
            <person name="Diamond M."/>
            <person name="Durham M.E."/>
            <person name="Foxe J.M."/>
            <person name="Go M."/>
            <person name="Henderson B.A."/>
            <person name="Jones I.B."/>
            <person name="McGettigan J.A."/>
            <person name="Micheletti S.J."/>
            <person name="Nasrallah M.E."/>
            <person name="Ortiz D."/>
            <person name="Piller C.R."/>
            <person name="Privatt S.R."/>
            <person name="Schneider S.L."/>
            <person name="Sharp S."/>
            <person name="Smith T.C."/>
            <person name="Stanton J.D."/>
            <person name="Ullery H.E."/>
            <person name="Wilson R.J."/>
            <person name="Serrano M.G."/>
            <person name="Buck G."/>
            <person name="Lee V."/>
            <person name="Wang Y."/>
            <person name="Carvalho R."/>
            <person name="Voegtly L."/>
            <person name="Shi R."/>
            <person name="Duckworth R."/>
            <person name="Johnson A."/>
            <person name="Loviza R."/>
            <person name="Walstead R."/>
            <person name="Shah Z."/>
            <person name="Kiflezghi M."/>
            <person name="Wade K."/>
            <person name="Ball S.L."/>
            <person name="Bradley K.W."/>
            <person name="Asai D.J."/>
            <person name="Bowman C.A."/>
            <person name="Russell D.A."/>
            <person name="Pope W.H."/>
            <person name="Jacobs-Sera D."/>
            <person name="Hendrix R.W."/>
            <person name="Hatfull G.F."/>
        </authorList>
    </citation>
    <scope>NUCLEOTIDE SEQUENCE [LARGE SCALE GENOMIC DNA]</scope>
    <source>
        <strain evidence="7 8">DSM 27648</strain>
    </source>
</reference>
<feature type="chain" id="PRO_5005467452" description="Cellulose-binding domain protein" evidence="1">
    <location>
        <begin position="21"/>
        <end position="550"/>
    </location>
</feature>
<dbReference type="STRING" id="1391654.AKJ09_10515"/>
<evidence type="ECO:0000256" key="1">
    <source>
        <dbReference type="SAM" id="SignalP"/>
    </source>
</evidence>
<name>A0A0K1QDW9_9BACT</name>
<dbReference type="Pfam" id="PF07627">
    <property type="entry name" value="PSCyt3"/>
    <property type="match status" value="1"/>
</dbReference>
<feature type="domain" description="DUF1588" evidence="4">
    <location>
        <begin position="353"/>
        <end position="448"/>
    </location>
</feature>
<dbReference type="InterPro" id="IPR011478">
    <property type="entry name" value="DUF1585"/>
</dbReference>
<evidence type="ECO:0000259" key="4">
    <source>
        <dbReference type="Pfam" id="PF07627"/>
    </source>
</evidence>
<feature type="domain" description="DUF1592" evidence="5">
    <location>
        <begin position="207"/>
        <end position="335"/>
    </location>
</feature>
<evidence type="ECO:0000313" key="8">
    <source>
        <dbReference type="Proteomes" id="UP000064967"/>
    </source>
</evidence>
<evidence type="ECO:0000259" key="5">
    <source>
        <dbReference type="Pfam" id="PF07631"/>
    </source>
</evidence>
<evidence type="ECO:0000259" key="6">
    <source>
        <dbReference type="Pfam" id="PF07637"/>
    </source>
</evidence>
<protein>
    <recommendedName>
        <fullName evidence="9">Cellulose-binding domain protein</fullName>
    </recommendedName>
</protein>
<keyword evidence="1" id="KW-0732">Signal</keyword>
<feature type="signal peptide" evidence="1">
    <location>
        <begin position="1"/>
        <end position="20"/>
    </location>
</feature>
<evidence type="ECO:0008006" key="9">
    <source>
        <dbReference type="Google" id="ProtNLM"/>
    </source>
</evidence>
<accession>A0A0K1QDW9</accession>
<dbReference type="Pfam" id="PF07626">
    <property type="entry name" value="PSD3"/>
    <property type="match status" value="1"/>
</dbReference>
<evidence type="ECO:0000313" key="7">
    <source>
        <dbReference type="EMBL" id="AKV03852.1"/>
    </source>
</evidence>
<feature type="domain" description="DUF1587" evidence="3">
    <location>
        <begin position="53"/>
        <end position="111"/>
    </location>
</feature>
<organism evidence="7 8">
    <name type="scientific">Labilithrix luteola</name>
    <dbReference type="NCBI Taxonomy" id="1391654"/>
    <lineage>
        <taxon>Bacteria</taxon>
        <taxon>Pseudomonadati</taxon>
        <taxon>Myxococcota</taxon>
        <taxon>Polyangia</taxon>
        <taxon>Polyangiales</taxon>
        <taxon>Labilitrichaceae</taxon>
        <taxon>Labilithrix</taxon>
    </lineage>
</organism>
<dbReference type="AlphaFoldDB" id="A0A0K1QDW9"/>
<dbReference type="Pfam" id="PF07631">
    <property type="entry name" value="PSD4"/>
    <property type="match status" value="1"/>
</dbReference>